<dbReference type="EMBL" id="CP144745">
    <property type="protein sequence ID" value="WVZ52373.1"/>
    <property type="molecule type" value="Genomic_DNA"/>
</dbReference>
<sequence>MPMDSKGQGRGPSRAEGRASVGSGESFFPLCLPPLRSPPLGPRPHRLHSNRPLATRATAAAAPLASLRRCRASRPRHRRPSSEPYTAHHPAPLPSPLPRSNGKGNAAAASQRKPPTLTGGSAAPALRTASEGRIHHKRPDPPRQRPPCPCLLSPALLVTARRPPRPHRERSHRAGAATNCLQQLRRAPLTASSCGTPDPPRQRPPCLCLLSPALLVTARRPPRPHRERSHRAGAATNCLQQLRHALLRPLRPPAPLLRLGQDRNLLGGVRSSPRQDRIRRPSVASGGCLPSRLAPRCPLLSSVRRIRLPSPLSPVEQSEDPSTSGTNSSSVADRPMQQWTIGLDNLIYGPCKL</sequence>
<accession>A0AAQ3SE19</accession>
<feature type="compositionally biased region" description="Basic residues" evidence="1">
    <location>
        <begin position="68"/>
        <end position="79"/>
    </location>
</feature>
<feature type="region of interest" description="Disordered" evidence="1">
    <location>
        <begin position="1"/>
        <end position="151"/>
    </location>
</feature>
<feature type="region of interest" description="Disordered" evidence="1">
    <location>
        <begin position="310"/>
        <end position="335"/>
    </location>
</feature>
<gene>
    <name evidence="2" type="ORF">U9M48_003442</name>
</gene>
<evidence type="ECO:0000313" key="2">
    <source>
        <dbReference type="EMBL" id="WVZ52373.1"/>
    </source>
</evidence>
<name>A0AAQ3SE19_PASNO</name>
<proteinExistence type="predicted"/>
<feature type="compositionally biased region" description="Polar residues" evidence="1">
    <location>
        <begin position="320"/>
        <end position="331"/>
    </location>
</feature>
<keyword evidence="3" id="KW-1185">Reference proteome</keyword>
<reference evidence="2 3" key="1">
    <citation type="submission" date="2024-02" db="EMBL/GenBank/DDBJ databases">
        <title>High-quality chromosome-scale genome assembly of Pensacola bahiagrass (Paspalum notatum Flugge var. saurae).</title>
        <authorList>
            <person name="Vega J.M."/>
            <person name="Podio M."/>
            <person name="Orjuela J."/>
            <person name="Siena L.A."/>
            <person name="Pessino S.C."/>
            <person name="Combes M.C."/>
            <person name="Mariac C."/>
            <person name="Albertini E."/>
            <person name="Pupilli F."/>
            <person name="Ortiz J.P.A."/>
            <person name="Leblanc O."/>
        </authorList>
    </citation>
    <scope>NUCLEOTIDE SEQUENCE [LARGE SCALE GENOMIC DNA]</scope>
    <source>
        <strain evidence="2">R1</strain>
        <tissue evidence="2">Leaf</tissue>
    </source>
</reference>
<dbReference type="AlphaFoldDB" id="A0AAQ3SE19"/>
<feature type="compositionally biased region" description="Pro residues" evidence="1">
    <location>
        <begin position="31"/>
        <end position="42"/>
    </location>
</feature>
<feature type="compositionally biased region" description="Low complexity" evidence="1">
    <location>
        <begin position="51"/>
        <end position="67"/>
    </location>
</feature>
<feature type="region of interest" description="Disordered" evidence="1">
    <location>
        <begin position="266"/>
        <end position="285"/>
    </location>
</feature>
<dbReference type="Proteomes" id="UP001341281">
    <property type="component" value="Chromosome 01"/>
</dbReference>
<organism evidence="2 3">
    <name type="scientific">Paspalum notatum var. saurae</name>
    <dbReference type="NCBI Taxonomy" id="547442"/>
    <lineage>
        <taxon>Eukaryota</taxon>
        <taxon>Viridiplantae</taxon>
        <taxon>Streptophyta</taxon>
        <taxon>Embryophyta</taxon>
        <taxon>Tracheophyta</taxon>
        <taxon>Spermatophyta</taxon>
        <taxon>Magnoliopsida</taxon>
        <taxon>Liliopsida</taxon>
        <taxon>Poales</taxon>
        <taxon>Poaceae</taxon>
        <taxon>PACMAD clade</taxon>
        <taxon>Panicoideae</taxon>
        <taxon>Andropogonodae</taxon>
        <taxon>Paspaleae</taxon>
        <taxon>Paspalinae</taxon>
        <taxon>Paspalum</taxon>
    </lineage>
</organism>
<protein>
    <submittedName>
        <fullName evidence="2">Uncharacterized protein</fullName>
    </submittedName>
</protein>
<evidence type="ECO:0000256" key="1">
    <source>
        <dbReference type="SAM" id="MobiDB-lite"/>
    </source>
</evidence>
<evidence type="ECO:0000313" key="3">
    <source>
        <dbReference type="Proteomes" id="UP001341281"/>
    </source>
</evidence>